<comment type="caution">
    <text evidence="2">The sequence shown here is derived from an EMBL/GenBank/DDBJ whole genome shotgun (WGS) entry which is preliminary data.</text>
</comment>
<dbReference type="Pfam" id="PF00394">
    <property type="entry name" value="Cu-oxidase"/>
    <property type="match status" value="1"/>
</dbReference>
<gene>
    <name evidence="2" type="ORF">PVL29_024369</name>
</gene>
<feature type="domain" description="Plastocyanin-like" evidence="1">
    <location>
        <begin position="10"/>
        <end position="92"/>
    </location>
</feature>
<dbReference type="EMBL" id="JARBHA010000018">
    <property type="protein sequence ID" value="KAJ9675415.1"/>
    <property type="molecule type" value="Genomic_DNA"/>
</dbReference>
<sequence length="110" mass="12513">MEIIETALENSGEPNKLDAFTINGQLGDLYNCSKQGMFKLVVNYGKTYLLRIINSIMNEEMFFMVAKHSLTIVGTNGAYIKPIKTSYIMITPDRQWMSLSQQIRLLVTTI</sequence>
<dbReference type="AlphaFoldDB" id="A0AA39D9R7"/>
<proteinExistence type="predicted"/>
<name>A0AA39D9R7_VITRO</name>
<dbReference type="Gene3D" id="2.60.40.420">
    <property type="entry name" value="Cupredoxins - blue copper proteins"/>
    <property type="match status" value="1"/>
</dbReference>
<keyword evidence="3" id="KW-1185">Reference proteome</keyword>
<dbReference type="InterPro" id="IPR008972">
    <property type="entry name" value="Cupredoxin"/>
</dbReference>
<dbReference type="PANTHER" id="PTHR11709:SF410">
    <property type="entry name" value="LACCASE"/>
    <property type="match status" value="1"/>
</dbReference>
<accession>A0AA39D9R7</accession>
<dbReference type="GO" id="GO:0016491">
    <property type="term" value="F:oxidoreductase activity"/>
    <property type="evidence" value="ECO:0007669"/>
    <property type="project" value="TreeGrafter"/>
</dbReference>
<evidence type="ECO:0000313" key="3">
    <source>
        <dbReference type="Proteomes" id="UP001168098"/>
    </source>
</evidence>
<organism evidence="2 3">
    <name type="scientific">Vitis rotundifolia</name>
    <name type="common">Muscadine grape</name>
    <dbReference type="NCBI Taxonomy" id="103349"/>
    <lineage>
        <taxon>Eukaryota</taxon>
        <taxon>Viridiplantae</taxon>
        <taxon>Streptophyta</taxon>
        <taxon>Embryophyta</taxon>
        <taxon>Tracheophyta</taxon>
        <taxon>Spermatophyta</taxon>
        <taxon>Magnoliopsida</taxon>
        <taxon>eudicotyledons</taxon>
        <taxon>Gunneridae</taxon>
        <taxon>Pentapetalae</taxon>
        <taxon>rosids</taxon>
        <taxon>Vitales</taxon>
        <taxon>Vitaceae</taxon>
        <taxon>Viteae</taxon>
        <taxon>Vitis</taxon>
    </lineage>
</organism>
<reference evidence="2 3" key="1">
    <citation type="journal article" date="2023" name="BMC Biotechnol.">
        <title>Vitis rotundifolia cv Carlos genome sequencing.</title>
        <authorList>
            <person name="Huff M."/>
            <person name="Hulse-Kemp A."/>
            <person name="Scheffler B."/>
            <person name="Youngblood R."/>
            <person name="Simpson S."/>
            <person name="Babiker E."/>
            <person name="Staton M."/>
        </authorList>
    </citation>
    <scope>NUCLEOTIDE SEQUENCE [LARGE SCALE GENOMIC DNA]</scope>
    <source>
        <tissue evidence="2">Leaf</tissue>
    </source>
</reference>
<dbReference type="InterPro" id="IPR045087">
    <property type="entry name" value="Cu-oxidase_fam"/>
</dbReference>
<dbReference type="Proteomes" id="UP001168098">
    <property type="component" value="Unassembled WGS sequence"/>
</dbReference>
<evidence type="ECO:0000259" key="1">
    <source>
        <dbReference type="Pfam" id="PF00394"/>
    </source>
</evidence>
<dbReference type="SUPFAM" id="SSF49503">
    <property type="entry name" value="Cupredoxins"/>
    <property type="match status" value="1"/>
</dbReference>
<protein>
    <recommendedName>
        <fullName evidence="1">Plastocyanin-like domain-containing protein</fullName>
    </recommendedName>
</protein>
<evidence type="ECO:0000313" key="2">
    <source>
        <dbReference type="EMBL" id="KAJ9675415.1"/>
    </source>
</evidence>
<dbReference type="InterPro" id="IPR001117">
    <property type="entry name" value="Cu-oxidase_2nd"/>
</dbReference>
<dbReference type="PANTHER" id="PTHR11709">
    <property type="entry name" value="MULTI-COPPER OXIDASE"/>
    <property type="match status" value="1"/>
</dbReference>